<proteinExistence type="predicted"/>
<keyword evidence="2" id="KW-1185">Reference proteome</keyword>
<reference evidence="1 2" key="1">
    <citation type="submission" date="2021-02" db="EMBL/GenBank/DDBJ databases">
        <authorList>
            <person name="Vanwijnsberghe S."/>
        </authorList>
    </citation>
    <scope>NUCLEOTIDE SEQUENCE [LARGE SCALE GENOMIC DNA]</scope>
    <source>
        <strain evidence="1 2">LMG 31837</strain>
    </source>
</reference>
<accession>A0ABM8RP06</accession>
<name>A0ABM8RP06_9BURK</name>
<dbReference type="Proteomes" id="UP000672526">
    <property type="component" value="Unassembled WGS sequence"/>
</dbReference>
<evidence type="ECO:0000313" key="2">
    <source>
        <dbReference type="Proteomes" id="UP000672526"/>
    </source>
</evidence>
<sequence>MPAATGVRWPVLTSSCITCPCPALYAPPCLNGASCARVGCGKTRRRCRTADLCYSTEAGDAGLYKGRRASQDQLEPAYFSVQVNVRLLPALSAKGRVVQAKFECNCPIGVVDNGLVTPAAMSKLDRAQLSKPVVP</sequence>
<dbReference type="EMBL" id="CAJNBK010000009">
    <property type="protein sequence ID" value="CAE6763735.1"/>
    <property type="molecule type" value="Genomic_DNA"/>
</dbReference>
<comment type="caution">
    <text evidence="1">The sequence shown here is derived from an EMBL/GenBank/DDBJ whole genome shotgun (WGS) entry which is preliminary data.</text>
</comment>
<organism evidence="1 2">
    <name type="scientific">Paraburkholderia haematera</name>
    <dbReference type="NCBI Taxonomy" id="2793077"/>
    <lineage>
        <taxon>Bacteria</taxon>
        <taxon>Pseudomonadati</taxon>
        <taxon>Pseudomonadota</taxon>
        <taxon>Betaproteobacteria</taxon>
        <taxon>Burkholderiales</taxon>
        <taxon>Burkholderiaceae</taxon>
        <taxon>Paraburkholderia</taxon>
    </lineage>
</organism>
<protein>
    <submittedName>
        <fullName evidence="1">Uncharacterized protein</fullName>
    </submittedName>
</protein>
<evidence type="ECO:0000313" key="1">
    <source>
        <dbReference type="EMBL" id="CAE6763735.1"/>
    </source>
</evidence>
<gene>
    <name evidence="1" type="ORF">R69888_03529</name>
</gene>